<dbReference type="Pfam" id="PF00098">
    <property type="entry name" value="zf-CCHC"/>
    <property type="match status" value="1"/>
</dbReference>
<comment type="caution">
    <text evidence="4">The sequence shown here is derived from an EMBL/GenBank/DDBJ whole genome shotgun (WGS) entry which is preliminary data.</text>
</comment>
<feature type="domain" description="CCHC-type" evidence="3">
    <location>
        <begin position="118"/>
        <end position="133"/>
    </location>
</feature>
<dbReference type="InterPro" id="IPR001878">
    <property type="entry name" value="Znf_CCHC"/>
</dbReference>
<feature type="compositionally biased region" description="Polar residues" evidence="2">
    <location>
        <begin position="11"/>
        <end position="31"/>
    </location>
</feature>
<evidence type="ECO:0000313" key="5">
    <source>
        <dbReference type="Proteomes" id="UP001396334"/>
    </source>
</evidence>
<name>A0ABR2NFP9_9ROSI</name>
<organism evidence="4 5">
    <name type="scientific">Hibiscus sabdariffa</name>
    <name type="common">roselle</name>
    <dbReference type="NCBI Taxonomy" id="183260"/>
    <lineage>
        <taxon>Eukaryota</taxon>
        <taxon>Viridiplantae</taxon>
        <taxon>Streptophyta</taxon>
        <taxon>Embryophyta</taxon>
        <taxon>Tracheophyta</taxon>
        <taxon>Spermatophyta</taxon>
        <taxon>Magnoliopsida</taxon>
        <taxon>eudicotyledons</taxon>
        <taxon>Gunneridae</taxon>
        <taxon>Pentapetalae</taxon>
        <taxon>rosids</taxon>
        <taxon>malvids</taxon>
        <taxon>Malvales</taxon>
        <taxon>Malvaceae</taxon>
        <taxon>Malvoideae</taxon>
        <taxon>Hibiscus</taxon>
    </lineage>
</organism>
<evidence type="ECO:0000313" key="4">
    <source>
        <dbReference type="EMBL" id="KAK8974992.1"/>
    </source>
</evidence>
<keyword evidence="1" id="KW-0863">Zinc-finger</keyword>
<keyword evidence="1" id="KW-0479">Metal-binding</keyword>
<dbReference type="PROSITE" id="PS50158">
    <property type="entry name" value="ZF_CCHC"/>
    <property type="match status" value="1"/>
</dbReference>
<accession>A0ABR2NFP9</accession>
<sequence>MPLDSFHELTNKLNRNAPRSSCQALERTPSTFEKKSNKKQKRDENPQKQSKKAKYRKESSMTCTHAPRSNFMSKPQSVNKPSVSVISGNSSGKSERILPCEFCQKRHRGQCRIQSNLCYACGGDDHFIRDCPQNVQKASARPPANSSITLTIQNKDPRQAQSGNRGRGRGSHSNASTRQDSRAPARNDHLRARERSDDIAGTTKLNLNPANTLMI</sequence>
<feature type="compositionally biased region" description="Basic and acidic residues" evidence="2">
    <location>
        <begin position="1"/>
        <end position="10"/>
    </location>
</feature>
<keyword evidence="1" id="KW-0862">Zinc</keyword>
<protein>
    <recommendedName>
        <fullName evidence="3">CCHC-type domain-containing protein</fullName>
    </recommendedName>
</protein>
<evidence type="ECO:0000256" key="1">
    <source>
        <dbReference type="PROSITE-ProRule" id="PRU00047"/>
    </source>
</evidence>
<dbReference type="Gene3D" id="4.10.60.10">
    <property type="entry name" value="Zinc finger, CCHC-type"/>
    <property type="match status" value="1"/>
</dbReference>
<feature type="compositionally biased region" description="Polar residues" evidence="2">
    <location>
        <begin position="203"/>
        <end position="215"/>
    </location>
</feature>
<evidence type="ECO:0000256" key="2">
    <source>
        <dbReference type="SAM" id="MobiDB-lite"/>
    </source>
</evidence>
<feature type="compositionally biased region" description="Polar residues" evidence="2">
    <location>
        <begin position="144"/>
        <end position="154"/>
    </location>
</feature>
<dbReference type="EMBL" id="JBBPBN010000154">
    <property type="protein sequence ID" value="KAK8974992.1"/>
    <property type="molecule type" value="Genomic_DNA"/>
</dbReference>
<keyword evidence="5" id="KW-1185">Reference proteome</keyword>
<dbReference type="Proteomes" id="UP001396334">
    <property type="component" value="Unassembled WGS sequence"/>
</dbReference>
<feature type="region of interest" description="Disordered" evidence="2">
    <location>
        <begin position="1"/>
        <end position="92"/>
    </location>
</feature>
<reference evidence="4 5" key="1">
    <citation type="journal article" date="2024" name="G3 (Bethesda)">
        <title>Genome assembly of Hibiscus sabdariffa L. provides insights into metabolisms of medicinal natural products.</title>
        <authorList>
            <person name="Kim T."/>
        </authorList>
    </citation>
    <scope>NUCLEOTIDE SEQUENCE [LARGE SCALE GENOMIC DNA]</scope>
    <source>
        <strain evidence="4">TK-2024</strain>
        <tissue evidence="4">Old leaves</tissue>
    </source>
</reference>
<feature type="compositionally biased region" description="Polar residues" evidence="2">
    <location>
        <begin position="70"/>
        <end position="92"/>
    </location>
</feature>
<gene>
    <name evidence="4" type="ORF">V6N11_014404</name>
</gene>
<dbReference type="SMART" id="SM00343">
    <property type="entry name" value="ZnF_C2HC"/>
    <property type="match status" value="1"/>
</dbReference>
<proteinExistence type="predicted"/>
<feature type="compositionally biased region" description="Basic and acidic residues" evidence="2">
    <location>
        <begin position="179"/>
        <end position="198"/>
    </location>
</feature>
<evidence type="ECO:0000259" key="3">
    <source>
        <dbReference type="PROSITE" id="PS50158"/>
    </source>
</evidence>
<feature type="region of interest" description="Disordered" evidence="2">
    <location>
        <begin position="137"/>
        <end position="215"/>
    </location>
</feature>